<dbReference type="RefSeq" id="WP_203946159.1">
    <property type="nucleotide sequence ID" value="NZ_BOOR01000031.1"/>
</dbReference>
<reference evidence="2" key="1">
    <citation type="submission" date="2021-01" db="EMBL/GenBank/DDBJ databases">
        <title>Whole genome shotgun sequence of Planotetraspora thailandica NBRC 104271.</title>
        <authorList>
            <person name="Komaki H."/>
            <person name="Tamura T."/>
        </authorList>
    </citation>
    <scope>NUCLEOTIDE SEQUENCE</scope>
    <source>
        <strain evidence="2">NBRC 104271</strain>
    </source>
</reference>
<evidence type="ECO:0000256" key="1">
    <source>
        <dbReference type="SAM" id="MobiDB-lite"/>
    </source>
</evidence>
<sequence length="126" mass="15044">MGRRKSPQEKKLLSYAKDRRNDYGENDKSSRKNIPRNKRYPHRANRRRVSLVLEAARGVVDEAVEAAAEERLLTRRPKSWRKWRDAPLGEIVQYTLRRRLRLGIDDRESGTARVERVRRRLRQPVE</sequence>
<comment type="caution">
    <text evidence="2">The sequence shown here is derived from an EMBL/GenBank/DDBJ whole genome shotgun (WGS) entry which is preliminary data.</text>
</comment>
<evidence type="ECO:0000313" key="2">
    <source>
        <dbReference type="EMBL" id="GII55994.1"/>
    </source>
</evidence>
<evidence type="ECO:0000313" key="3">
    <source>
        <dbReference type="Proteomes" id="UP000605992"/>
    </source>
</evidence>
<feature type="compositionally biased region" description="Basic residues" evidence="1">
    <location>
        <begin position="31"/>
        <end position="45"/>
    </location>
</feature>
<protein>
    <submittedName>
        <fullName evidence="2">Uncharacterized protein</fullName>
    </submittedName>
</protein>
<organism evidence="2 3">
    <name type="scientific">Planotetraspora thailandica</name>
    <dbReference type="NCBI Taxonomy" id="487172"/>
    <lineage>
        <taxon>Bacteria</taxon>
        <taxon>Bacillati</taxon>
        <taxon>Actinomycetota</taxon>
        <taxon>Actinomycetes</taxon>
        <taxon>Streptosporangiales</taxon>
        <taxon>Streptosporangiaceae</taxon>
        <taxon>Planotetraspora</taxon>
    </lineage>
</organism>
<gene>
    <name evidence="2" type="ORF">Pth03_43830</name>
</gene>
<accession>A0A8J3V8J3</accession>
<feature type="compositionally biased region" description="Basic and acidic residues" evidence="1">
    <location>
        <begin position="1"/>
        <end position="30"/>
    </location>
</feature>
<dbReference type="AlphaFoldDB" id="A0A8J3V8J3"/>
<keyword evidence="3" id="KW-1185">Reference proteome</keyword>
<proteinExistence type="predicted"/>
<dbReference type="EMBL" id="BOOR01000031">
    <property type="protein sequence ID" value="GII55994.1"/>
    <property type="molecule type" value="Genomic_DNA"/>
</dbReference>
<dbReference type="Proteomes" id="UP000605992">
    <property type="component" value="Unassembled WGS sequence"/>
</dbReference>
<feature type="region of interest" description="Disordered" evidence="1">
    <location>
        <begin position="1"/>
        <end position="45"/>
    </location>
</feature>
<name>A0A8J3V8J3_9ACTN</name>